<dbReference type="InterPro" id="IPR018060">
    <property type="entry name" value="HTH_AraC"/>
</dbReference>
<dbReference type="SUPFAM" id="SSF46689">
    <property type="entry name" value="Homeodomain-like"/>
    <property type="match status" value="2"/>
</dbReference>
<sequence length="249" mass="28115">MKAIATPHWRLELLPASPYSVRYVVAENEIGFAYDCQTGEHSIGTDRRSSFKVRANSLAVRAKGWDIYSSSRRGGEYLRLICKDFEARRGCHDFIDERAAGIAHRLRRLLITHADTLDCEALVLALRDRVEGLSEARPEPVPDWITPQRLRRVDDLIDVRLSENLLVTDLAAALGLSTRYFSRAFHKATGRSPREYIIECRLRRARALIETTDHSLADIALECGFSSHAHMTSQFVMRLGVPPSALRSA</sequence>
<dbReference type="AlphaFoldDB" id="A0A1I4UVK8"/>
<evidence type="ECO:0000313" key="5">
    <source>
        <dbReference type="EMBL" id="PKR89777.1"/>
    </source>
</evidence>
<proteinExistence type="predicted"/>
<dbReference type="RefSeq" id="WP_101288578.1">
    <property type="nucleotide sequence ID" value="NZ_FOUQ01000009.1"/>
</dbReference>
<dbReference type="OrthoDB" id="110167at2"/>
<keyword evidence="3" id="KW-0804">Transcription</keyword>
<comment type="caution">
    <text evidence="5">The sequence shown here is derived from an EMBL/GenBank/DDBJ whole genome shotgun (WGS) entry which is preliminary data.</text>
</comment>
<evidence type="ECO:0000256" key="1">
    <source>
        <dbReference type="ARBA" id="ARBA00023015"/>
    </source>
</evidence>
<dbReference type="GO" id="GO:0003700">
    <property type="term" value="F:DNA-binding transcription factor activity"/>
    <property type="evidence" value="ECO:0007669"/>
    <property type="project" value="InterPro"/>
</dbReference>
<dbReference type="InterPro" id="IPR050204">
    <property type="entry name" value="AraC_XylS_family_regulators"/>
</dbReference>
<dbReference type="InterPro" id="IPR009057">
    <property type="entry name" value="Homeodomain-like_sf"/>
</dbReference>
<protein>
    <submittedName>
        <fullName evidence="5">AraC family transcriptional regulator</fullName>
    </submittedName>
</protein>
<reference evidence="5 6" key="1">
    <citation type="submission" date="2017-12" db="EMBL/GenBank/DDBJ databases">
        <title>Anaerobic carbon monoxide metabolism by Pleomorphomonas carboxyditropha sp. nov., a new mesophilic hydrogenogenic carboxidotroph.</title>
        <authorList>
            <person name="Esquivel-Elizondo S."/>
            <person name="Krajmalnik-Brown R."/>
        </authorList>
    </citation>
    <scope>NUCLEOTIDE SEQUENCE [LARGE SCALE GENOMIC DNA]</scope>
    <source>
        <strain evidence="5 6">R5-392</strain>
    </source>
</reference>
<keyword evidence="2" id="KW-0238">DNA-binding</keyword>
<dbReference type="Proteomes" id="UP000233491">
    <property type="component" value="Unassembled WGS sequence"/>
</dbReference>
<dbReference type="PROSITE" id="PS01124">
    <property type="entry name" value="HTH_ARAC_FAMILY_2"/>
    <property type="match status" value="1"/>
</dbReference>
<dbReference type="Gene3D" id="1.10.10.60">
    <property type="entry name" value="Homeodomain-like"/>
    <property type="match status" value="1"/>
</dbReference>
<dbReference type="SMART" id="SM00342">
    <property type="entry name" value="HTH_ARAC"/>
    <property type="match status" value="1"/>
</dbReference>
<organism evidence="5 6">
    <name type="scientific">Pleomorphomonas diazotrophica</name>
    <dbReference type="NCBI Taxonomy" id="1166257"/>
    <lineage>
        <taxon>Bacteria</taxon>
        <taxon>Pseudomonadati</taxon>
        <taxon>Pseudomonadota</taxon>
        <taxon>Alphaproteobacteria</taxon>
        <taxon>Hyphomicrobiales</taxon>
        <taxon>Pleomorphomonadaceae</taxon>
        <taxon>Pleomorphomonas</taxon>
    </lineage>
</organism>
<feature type="domain" description="HTH araC/xylS-type" evidence="4">
    <location>
        <begin position="151"/>
        <end position="249"/>
    </location>
</feature>
<dbReference type="GO" id="GO:0043565">
    <property type="term" value="F:sequence-specific DNA binding"/>
    <property type="evidence" value="ECO:0007669"/>
    <property type="project" value="InterPro"/>
</dbReference>
<accession>A0A1I4UVK8</accession>
<evidence type="ECO:0000259" key="4">
    <source>
        <dbReference type="PROSITE" id="PS01124"/>
    </source>
</evidence>
<keyword evidence="6" id="KW-1185">Reference proteome</keyword>
<evidence type="ECO:0000256" key="3">
    <source>
        <dbReference type="ARBA" id="ARBA00023163"/>
    </source>
</evidence>
<name>A0A1I4UVK8_9HYPH</name>
<keyword evidence="1" id="KW-0805">Transcription regulation</keyword>
<dbReference type="PANTHER" id="PTHR46796">
    <property type="entry name" value="HTH-TYPE TRANSCRIPTIONAL ACTIVATOR RHAS-RELATED"/>
    <property type="match status" value="1"/>
</dbReference>
<dbReference type="Pfam" id="PF12833">
    <property type="entry name" value="HTH_18"/>
    <property type="match status" value="1"/>
</dbReference>
<evidence type="ECO:0000313" key="6">
    <source>
        <dbReference type="Proteomes" id="UP000233491"/>
    </source>
</evidence>
<gene>
    <name evidence="5" type="ORF">CXZ10_07715</name>
</gene>
<dbReference type="EMBL" id="PJNW01000004">
    <property type="protein sequence ID" value="PKR89777.1"/>
    <property type="molecule type" value="Genomic_DNA"/>
</dbReference>
<evidence type="ECO:0000256" key="2">
    <source>
        <dbReference type="ARBA" id="ARBA00023125"/>
    </source>
</evidence>